<protein>
    <submittedName>
        <fullName evidence="2">Uncharacterized protein</fullName>
    </submittedName>
</protein>
<dbReference type="Proteomes" id="UP001373714">
    <property type="component" value="Unassembled WGS sequence"/>
</dbReference>
<keyword evidence="3" id="KW-1185">Reference proteome</keyword>
<evidence type="ECO:0000313" key="2">
    <source>
        <dbReference type="EMBL" id="KAK6362383.1"/>
    </source>
</evidence>
<comment type="caution">
    <text evidence="2">The sequence shown here is derived from an EMBL/GenBank/DDBJ whole genome shotgun (WGS) entry which is preliminary data.</text>
</comment>
<accession>A0AAV9VMB6</accession>
<reference evidence="2 3" key="1">
    <citation type="submission" date="2019-10" db="EMBL/GenBank/DDBJ databases">
        <authorList>
            <person name="Palmer J.M."/>
        </authorList>
    </citation>
    <scope>NUCLEOTIDE SEQUENCE [LARGE SCALE GENOMIC DNA]</scope>
    <source>
        <strain evidence="2 3">TWF730</strain>
    </source>
</reference>
<gene>
    <name evidence="2" type="ORF">TWF730_006073</name>
</gene>
<feature type="transmembrane region" description="Helical" evidence="1">
    <location>
        <begin position="207"/>
        <end position="228"/>
    </location>
</feature>
<name>A0AAV9VMB6_9PEZI</name>
<feature type="transmembrane region" description="Helical" evidence="1">
    <location>
        <begin position="79"/>
        <end position="99"/>
    </location>
</feature>
<feature type="transmembrane region" description="Helical" evidence="1">
    <location>
        <begin position="240"/>
        <end position="261"/>
    </location>
</feature>
<sequence length="290" mass="33188">MTSTTDTRLAQPITSRILQGVVLFLTLPHHRFFIYNTLKPVQLIENHLLRQEEDSAQNRRRVSMLIANWRQRKKGELEFVSLAGIALTAIVTATLSWGVVEKSHWVGIAAFYASLMMAIVSLLMSAQQVTLLALLGEFPKDHTNIQQELIDRYLAQLLTKEILPDNTDNPELTPHDDSLYVGDQPNMRCRWRLSWQMTFVWQTASMFVAYSFLWYMIGLSVMICTPIRIGNWGDDVKIGIAYMATSAFAWGIFIPVSLLGYRKILFEKAVLPEEQGLYHSEDQGIYIDED</sequence>
<keyword evidence="1" id="KW-0812">Transmembrane</keyword>
<dbReference type="EMBL" id="JAVHNS010000002">
    <property type="protein sequence ID" value="KAK6362383.1"/>
    <property type="molecule type" value="Genomic_DNA"/>
</dbReference>
<evidence type="ECO:0000313" key="3">
    <source>
        <dbReference type="Proteomes" id="UP001373714"/>
    </source>
</evidence>
<proteinExistence type="predicted"/>
<evidence type="ECO:0000256" key="1">
    <source>
        <dbReference type="SAM" id="Phobius"/>
    </source>
</evidence>
<keyword evidence="1" id="KW-1133">Transmembrane helix</keyword>
<keyword evidence="1" id="KW-0472">Membrane</keyword>
<organism evidence="2 3">
    <name type="scientific">Orbilia blumenaviensis</name>
    <dbReference type="NCBI Taxonomy" id="1796055"/>
    <lineage>
        <taxon>Eukaryota</taxon>
        <taxon>Fungi</taxon>
        <taxon>Dikarya</taxon>
        <taxon>Ascomycota</taxon>
        <taxon>Pezizomycotina</taxon>
        <taxon>Orbiliomycetes</taxon>
        <taxon>Orbiliales</taxon>
        <taxon>Orbiliaceae</taxon>
        <taxon>Orbilia</taxon>
    </lineage>
</organism>
<dbReference type="AlphaFoldDB" id="A0AAV9VMB6"/>
<feature type="transmembrane region" description="Helical" evidence="1">
    <location>
        <begin position="105"/>
        <end position="124"/>
    </location>
</feature>